<dbReference type="PANTHER" id="PTHR33332">
    <property type="entry name" value="REVERSE TRANSCRIPTASE DOMAIN-CONTAINING PROTEIN"/>
    <property type="match status" value="1"/>
</dbReference>
<reference evidence="3" key="2">
    <citation type="submission" date="2017-12" db="EMBL/GenBank/DDBJ databases">
        <title>Genome sequence of the Bar-tailed Godwit (Limosa lapponica baueri).</title>
        <authorList>
            <person name="Lima N.C.B."/>
            <person name="Parody-Merino A.M."/>
            <person name="Battley P.F."/>
            <person name="Fidler A.E."/>
            <person name="Prosdocimi F."/>
        </authorList>
    </citation>
    <scope>NUCLEOTIDE SEQUENCE [LARGE SCALE GENOMIC DNA]</scope>
</reference>
<dbReference type="EMBL" id="KZ505677">
    <property type="protein sequence ID" value="PKU47463.1"/>
    <property type="molecule type" value="Genomic_DNA"/>
</dbReference>
<evidence type="ECO:0000256" key="1">
    <source>
        <dbReference type="SAM" id="MobiDB-lite"/>
    </source>
</evidence>
<feature type="region of interest" description="Disordered" evidence="1">
    <location>
        <begin position="115"/>
        <end position="183"/>
    </location>
</feature>
<accession>A0A2I0UN52</accession>
<reference evidence="3" key="1">
    <citation type="submission" date="2017-11" db="EMBL/GenBank/DDBJ databases">
        <authorList>
            <person name="Lima N.C."/>
            <person name="Parody-Merino A.M."/>
            <person name="Battley P.F."/>
            <person name="Fidler A.E."/>
            <person name="Prosdocimi F."/>
        </authorList>
    </citation>
    <scope>NUCLEOTIDE SEQUENCE [LARGE SCALE GENOMIC DNA]</scope>
</reference>
<proteinExistence type="predicted"/>
<keyword evidence="2" id="KW-0808">Transferase</keyword>
<sequence>MISKLGKEEDIDHGTEWTLSKLLDDTKLCGVADMLEGRDAIQQDLDKLGRWAHANLMKFNKAKCKILHVGWSNPKHKYRLGREWIESSLEEKDLGMLVGGKFIMTQQYALGSPESQLHSGLHQKKHGQQVERGDSAPLLCSGETPPGELCPALEPPTEEGHGPVGVSTEESHEEDQRAGAPLL</sequence>
<keyword evidence="2" id="KW-0695">RNA-directed DNA polymerase</keyword>
<organism evidence="2 3">
    <name type="scientific">Limosa lapponica baueri</name>
    <dbReference type="NCBI Taxonomy" id="1758121"/>
    <lineage>
        <taxon>Eukaryota</taxon>
        <taxon>Metazoa</taxon>
        <taxon>Chordata</taxon>
        <taxon>Craniata</taxon>
        <taxon>Vertebrata</taxon>
        <taxon>Euteleostomi</taxon>
        <taxon>Archelosauria</taxon>
        <taxon>Archosauria</taxon>
        <taxon>Dinosauria</taxon>
        <taxon>Saurischia</taxon>
        <taxon>Theropoda</taxon>
        <taxon>Coelurosauria</taxon>
        <taxon>Aves</taxon>
        <taxon>Neognathae</taxon>
        <taxon>Neoaves</taxon>
        <taxon>Charadriiformes</taxon>
        <taxon>Scolopacidae</taxon>
        <taxon>Limosa</taxon>
    </lineage>
</organism>
<name>A0A2I0UN52_LIMLA</name>
<evidence type="ECO:0000313" key="2">
    <source>
        <dbReference type="EMBL" id="PKU47463.1"/>
    </source>
</evidence>
<protein>
    <submittedName>
        <fullName evidence="2">Rna-directed dna polymerase from mobile element jockey-like</fullName>
    </submittedName>
</protein>
<dbReference type="OrthoDB" id="10056483at2759"/>
<gene>
    <name evidence="2" type="ORF">llap_2203</name>
</gene>
<keyword evidence="3" id="KW-1185">Reference proteome</keyword>
<dbReference type="Proteomes" id="UP000233556">
    <property type="component" value="Unassembled WGS sequence"/>
</dbReference>
<evidence type="ECO:0000313" key="3">
    <source>
        <dbReference type="Proteomes" id="UP000233556"/>
    </source>
</evidence>
<dbReference type="GO" id="GO:0003964">
    <property type="term" value="F:RNA-directed DNA polymerase activity"/>
    <property type="evidence" value="ECO:0007669"/>
    <property type="project" value="UniProtKB-KW"/>
</dbReference>
<keyword evidence="2" id="KW-0548">Nucleotidyltransferase</keyword>
<dbReference type="AlphaFoldDB" id="A0A2I0UN52"/>